<proteinExistence type="predicted"/>
<name>A0A7X5XBR4_STRMQ</name>
<evidence type="ECO:0000313" key="2">
    <source>
        <dbReference type="Proteomes" id="UP000536624"/>
    </source>
</evidence>
<organism evidence="1 2">
    <name type="scientific">Streptomyces malaysiensis</name>
    <dbReference type="NCBI Taxonomy" id="92644"/>
    <lineage>
        <taxon>Bacteria</taxon>
        <taxon>Bacillati</taxon>
        <taxon>Actinomycetota</taxon>
        <taxon>Actinomycetes</taxon>
        <taxon>Kitasatosporales</taxon>
        <taxon>Streptomycetaceae</taxon>
        <taxon>Streptomyces</taxon>
        <taxon>Streptomyces violaceusniger group</taxon>
    </lineage>
</organism>
<protein>
    <submittedName>
        <fullName evidence="1">Uncharacterized protein</fullName>
    </submittedName>
</protein>
<evidence type="ECO:0000313" key="1">
    <source>
        <dbReference type="EMBL" id="NIY69520.1"/>
    </source>
</evidence>
<reference evidence="1 2" key="1">
    <citation type="submission" date="2020-02" db="EMBL/GenBank/DDBJ databases">
        <title>Streptomyces malaysiensis DSM14702 (JHCC583434, PFL_A843) Genome sequencing and assembly.</title>
        <authorList>
            <person name="Samborskyy M."/>
        </authorList>
    </citation>
    <scope>NUCLEOTIDE SEQUENCE [LARGE SCALE GENOMIC DNA]</scope>
    <source>
        <strain evidence="1 2">DSM 14702</strain>
    </source>
</reference>
<sequence length="122" mass="12597">MESSVDLSATGEPVIVQEDTEVHVGIDLRPGTLTLTRSGKNFAAYHALVQFASVHANPWVAQEVKFSAKGPDGKSVGLTVDLLNDACDGPRAGVPTAIWKVVALAATSAGDVGLTYAPPGRA</sequence>
<accession>A0A7X5XBR4</accession>
<dbReference type="Proteomes" id="UP000536624">
    <property type="component" value="Unassembled WGS sequence"/>
</dbReference>
<dbReference type="AlphaFoldDB" id="A0A7X5XBR4"/>
<comment type="caution">
    <text evidence="1">The sequence shown here is derived from an EMBL/GenBank/DDBJ whole genome shotgun (WGS) entry which is preliminary data.</text>
</comment>
<dbReference type="EMBL" id="JAALLH010000002">
    <property type="protein sequence ID" value="NIY69520.1"/>
    <property type="molecule type" value="Genomic_DNA"/>
</dbReference>
<gene>
    <name evidence="1" type="ORF">SMALB_7644</name>
</gene>